<dbReference type="InterPro" id="IPR032852">
    <property type="entry name" value="ALKBH2"/>
</dbReference>
<dbReference type="EMBL" id="LFMY01000011">
    <property type="protein sequence ID" value="OKL57702.1"/>
    <property type="molecule type" value="Genomic_DNA"/>
</dbReference>
<organism evidence="4 5">
    <name type="scientific">Talaromyces atroroseus</name>
    <dbReference type="NCBI Taxonomy" id="1441469"/>
    <lineage>
        <taxon>Eukaryota</taxon>
        <taxon>Fungi</taxon>
        <taxon>Dikarya</taxon>
        <taxon>Ascomycota</taxon>
        <taxon>Pezizomycotina</taxon>
        <taxon>Eurotiomycetes</taxon>
        <taxon>Eurotiomycetidae</taxon>
        <taxon>Eurotiales</taxon>
        <taxon>Trichocomaceae</taxon>
        <taxon>Talaromyces</taxon>
        <taxon>Talaromyces sect. Trachyspermi</taxon>
    </lineage>
</organism>
<feature type="domain" description="Alpha-ketoglutarate-dependent dioxygenase AlkB-like" evidence="3">
    <location>
        <begin position="456"/>
        <end position="642"/>
    </location>
</feature>
<dbReference type="PANTHER" id="PTHR31573:SF4">
    <property type="entry name" value="FE2OG DIOXYGENASE DOMAIN-CONTAINING PROTEIN"/>
    <property type="match status" value="1"/>
</dbReference>
<evidence type="ECO:0000313" key="4">
    <source>
        <dbReference type="EMBL" id="OKL57702.1"/>
    </source>
</evidence>
<feature type="binding site" evidence="1">
    <location>
        <position position="636"/>
    </location>
    <ligand>
        <name>2-oxoglutarate</name>
        <dbReference type="ChEBI" id="CHEBI:16810"/>
    </ligand>
</feature>
<dbReference type="PANTHER" id="PTHR31573">
    <property type="entry name" value="ALPHA-KETOGLUTARATE-DEPENDENT DIOXYGENASE ALKB HOMOLOG 2"/>
    <property type="match status" value="1"/>
</dbReference>
<comment type="caution">
    <text evidence="4">The sequence shown here is derived from an EMBL/GenBank/DDBJ whole genome shotgun (WGS) entry which is preliminary data.</text>
</comment>
<dbReference type="GO" id="GO:0006307">
    <property type="term" value="P:DNA alkylation repair"/>
    <property type="evidence" value="ECO:0007669"/>
    <property type="project" value="TreeGrafter"/>
</dbReference>
<feature type="region of interest" description="Disordered" evidence="2">
    <location>
        <begin position="1"/>
        <end position="47"/>
    </location>
</feature>
<dbReference type="GO" id="GO:0035516">
    <property type="term" value="F:broad specificity oxidative DNA demethylase activity"/>
    <property type="evidence" value="ECO:0007669"/>
    <property type="project" value="TreeGrafter"/>
</dbReference>
<evidence type="ECO:0000256" key="2">
    <source>
        <dbReference type="SAM" id="MobiDB-lite"/>
    </source>
</evidence>
<dbReference type="Gene3D" id="2.60.120.590">
    <property type="entry name" value="Alpha-ketoglutarate-dependent dioxygenase AlkB-like"/>
    <property type="match status" value="1"/>
</dbReference>
<dbReference type="InterPro" id="IPR027450">
    <property type="entry name" value="AlkB-like"/>
</dbReference>
<dbReference type="STRING" id="1441469.A0A225AA53"/>
<dbReference type="OrthoDB" id="2163491at2759"/>
<dbReference type="InterPro" id="IPR037151">
    <property type="entry name" value="AlkB-like_sf"/>
</dbReference>
<reference evidence="4 5" key="1">
    <citation type="submission" date="2015-06" db="EMBL/GenBank/DDBJ databases">
        <title>Talaromyces atroroseus IBT 11181 draft genome.</title>
        <authorList>
            <person name="Rasmussen K.B."/>
            <person name="Rasmussen S."/>
            <person name="Petersen B."/>
            <person name="Sicheritz-Ponten T."/>
            <person name="Mortensen U.H."/>
            <person name="Thrane U."/>
        </authorList>
    </citation>
    <scope>NUCLEOTIDE SEQUENCE [LARGE SCALE GENOMIC DNA]</scope>
    <source>
        <strain evidence="4 5">IBT 11181</strain>
    </source>
</reference>
<proteinExistence type="predicted"/>
<evidence type="ECO:0000313" key="5">
    <source>
        <dbReference type="Proteomes" id="UP000214365"/>
    </source>
</evidence>
<accession>A0A225AA53</accession>
<keyword evidence="5" id="KW-1185">Reference proteome</keyword>
<dbReference type="RefSeq" id="XP_020117823.1">
    <property type="nucleotide sequence ID" value="XM_020261963.1"/>
</dbReference>
<evidence type="ECO:0000256" key="1">
    <source>
        <dbReference type="PIRSR" id="PIRSR632852-1"/>
    </source>
</evidence>
<sequence length="679" mass="76409">MPKRAAQQEGSSRKRLRKEHMKQAENPTHDASAGGEASTANTGGEHVRAEPPAWADYRTNLCDALGWFRSVQGGSYQSNKLCFGFLLDKDSGPRAYIDDEIVISRVGGGCALEPNGALIQQKDQDEASRSVRSLLESKKSGLAVGLVIGSKNQTIMRQLPHRYNVMAWFRVVDVWFEKIDGKTGARVRFQKLDLEQPSWWAIKGSKDPLPLSQRTFLKPQSQICGKCSSSSSLIYEQGWMCLQPKCPAFWQMNGGCVPKNLTYDTRFLSSREPLDDQIQPEFSLVPDLLTDLSENSDAWTQRVAWRGVVCPECHKCISRRYWNGWICHDPLDGKCVYPVTCQWKMIMDMPAISLRSVLTGLELGVTKRAIRTDNQFIQPVSHFSKPYQRFTYTIENVGNIVHFSANKSTLGKPNGPNDLFERLQKVDLGLRRYPLQQCAVEGTLTSHYAVNFANSYHKGMPYKYVVSVDSKGFDQAPVEIMYALGRLSWATKQAVGEEAVAPNELLALGYFDKMSIGFHDDGESSLGPTIATLSLGSKATMKIRLKDQYFRGCRLRANAPLADDTVLPGCDKFSERRKLKEQHEHGKLTHSEYAKCRMELAKTVARREADSLITLDLHHGDMVVMHGALLQNYYEHSVSSEGKLRFALTSRYIKPEEVEQKEHAKGQFVLTPDQVYDGE</sequence>
<dbReference type="SUPFAM" id="SSF51197">
    <property type="entry name" value="Clavaminate synthase-like"/>
    <property type="match status" value="1"/>
</dbReference>
<dbReference type="GO" id="GO:0051747">
    <property type="term" value="F:cytosine C-5 DNA demethylase activity"/>
    <property type="evidence" value="ECO:0007669"/>
    <property type="project" value="TreeGrafter"/>
</dbReference>
<protein>
    <recommendedName>
        <fullName evidence="3">Alpha-ketoglutarate-dependent dioxygenase AlkB-like domain-containing protein</fullName>
    </recommendedName>
</protein>
<dbReference type="GeneID" id="31006820"/>
<name>A0A225AA53_TALAT</name>
<dbReference type="GO" id="GO:0008198">
    <property type="term" value="F:ferrous iron binding"/>
    <property type="evidence" value="ECO:0007669"/>
    <property type="project" value="TreeGrafter"/>
</dbReference>
<evidence type="ECO:0000259" key="3">
    <source>
        <dbReference type="Pfam" id="PF13532"/>
    </source>
</evidence>
<feature type="binding site" evidence="1">
    <location>
        <position position="519"/>
    </location>
    <ligand>
        <name>2-oxoglutarate</name>
        <dbReference type="ChEBI" id="CHEBI:16810"/>
    </ligand>
</feature>
<dbReference type="Pfam" id="PF13532">
    <property type="entry name" value="2OG-FeII_Oxy_2"/>
    <property type="match status" value="1"/>
</dbReference>
<gene>
    <name evidence="4" type="ORF">UA08_07064</name>
</gene>
<dbReference type="Proteomes" id="UP000214365">
    <property type="component" value="Unassembled WGS sequence"/>
</dbReference>
<dbReference type="AlphaFoldDB" id="A0A225AA53"/>